<organism evidence="1 2">
    <name type="scientific">Anaerococcus lactolyticus ATCC 51172</name>
    <dbReference type="NCBI Taxonomy" id="525254"/>
    <lineage>
        <taxon>Bacteria</taxon>
        <taxon>Bacillati</taxon>
        <taxon>Bacillota</taxon>
        <taxon>Tissierellia</taxon>
        <taxon>Tissierellales</taxon>
        <taxon>Peptoniphilaceae</taxon>
        <taxon>Anaerococcus</taxon>
    </lineage>
</organism>
<evidence type="ECO:0000313" key="1">
    <source>
        <dbReference type="EMBL" id="EEI86806.1"/>
    </source>
</evidence>
<accession>C2BE60</accession>
<comment type="caution">
    <text evidence="1">The sequence shown here is derived from an EMBL/GenBank/DDBJ whole genome shotgun (WGS) entry which is preliminary data.</text>
</comment>
<protein>
    <submittedName>
        <fullName evidence="1">Uncharacterized protein</fullName>
    </submittedName>
</protein>
<proteinExistence type="predicted"/>
<gene>
    <name evidence="1" type="ORF">HMPREF0072_0630</name>
</gene>
<dbReference type="EMBL" id="ABYO01000166">
    <property type="protein sequence ID" value="EEI86806.1"/>
    <property type="molecule type" value="Genomic_DNA"/>
</dbReference>
<sequence length="29" mass="3101">MADLYVLVDRAMGKDVSTNGLSHAYSSAE</sequence>
<dbReference type="AlphaFoldDB" id="C2BE60"/>
<reference evidence="1 2" key="1">
    <citation type="submission" date="2008-10" db="EMBL/GenBank/DDBJ databases">
        <authorList>
            <person name="Qin X."/>
            <person name="Bachman B."/>
            <person name="Battles P."/>
            <person name="Bell A."/>
            <person name="Bess C."/>
            <person name="Bickham C."/>
            <person name="Chaboub L."/>
            <person name="Chen D."/>
            <person name="Coyle M."/>
            <person name="Deiros D.R."/>
            <person name="Dinh H."/>
            <person name="Forbes L."/>
            <person name="Fowler G."/>
            <person name="Francisco L."/>
            <person name="Fu Q."/>
            <person name="Gubbala S."/>
            <person name="Hale W."/>
            <person name="Han Y."/>
            <person name="Hemphill L."/>
            <person name="Highlander S.K."/>
            <person name="Hirani K."/>
            <person name="Hogues M."/>
            <person name="Jackson L."/>
            <person name="Jakkamsetti A."/>
            <person name="Javaid M."/>
            <person name="Jiang H."/>
            <person name="Korchina V."/>
            <person name="Kovar C."/>
            <person name="Lara F."/>
            <person name="Lee S."/>
            <person name="Mata R."/>
            <person name="Mathew T."/>
            <person name="Moen C."/>
            <person name="Morales K."/>
            <person name="Munidasa M."/>
            <person name="Nazareth L."/>
            <person name="Ngo R."/>
            <person name="Nguyen L."/>
            <person name="Okwuonu G."/>
            <person name="Ongeri F."/>
            <person name="Patil S."/>
            <person name="Petrosino J."/>
            <person name="Pham C."/>
            <person name="Pham P."/>
            <person name="Pu L.-L."/>
            <person name="Puazo M."/>
            <person name="Raj R."/>
            <person name="Reid J."/>
            <person name="Rouhana J."/>
            <person name="Saada N."/>
            <person name="Shang Y."/>
            <person name="Simmons D."/>
            <person name="Thornton R."/>
            <person name="Warren J."/>
            <person name="Weissenberger G."/>
            <person name="Zhang J."/>
            <person name="Zhang L."/>
            <person name="Zhou C."/>
            <person name="Zhu D."/>
            <person name="Muzny D."/>
            <person name="Worley K."/>
            <person name="Gibbs R."/>
        </authorList>
    </citation>
    <scope>NUCLEOTIDE SEQUENCE [LARGE SCALE GENOMIC DNA]</scope>
    <source>
        <strain evidence="1 2">ATCC 51172</strain>
    </source>
</reference>
<keyword evidence="2" id="KW-1185">Reference proteome</keyword>
<name>C2BE60_9FIRM</name>
<dbReference type="Proteomes" id="UP000005984">
    <property type="component" value="Unassembled WGS sequence"/>
</dbReference>
<evidence type="ECO:0000313" key="2">
    <source>
        <dbReference type="Proteomes" id="UP000005984"/>
    </source>
</evidence>
<dbReference type="HOGENOM" id="CLU_3411398_0_0_9"/>
<feature type="non-terminal residue" evidence="1">
    <location>
        <position position="29"/>
    </location>
</feature>